<proteinExistence type="inferred from homology"/>
<dbReference type="Proteomes" id="UP001202248">
    <property type="component" value="Unassembled WGS sequence"/>
</dbReference>
<keyword evidence="2 5" id="KW-0378">Hydrolase</keyword>
<evidence type="ECO:0000313" key="6">
    <source>
        <dbReference type="Proteomes" id="UP001202248"/>
    </source>
</evidence>
<reference evidence="5 6" key="1">
    <citation type="submission" date="2022-02" db="EMBL/GenBank/DDBJ databases">
        <authorList>
            <person name="Min J."/>
        </authorList>
    </citation>
    <scope>NUCLEOTIDE SEQUENCE [LARGE SCALE GENOMIC DNA]</scope>
    <source>
        <strain evidence="5 6">GR10-1</strain>
    </source>
</reference>
<dbReference type="SUPFAM" id="SSF52279">
    <property type="entry name" value="Beta-D-glucan exohydrolase, C-terminal domain"/>
    <property type="match status" value="1"/>
</dbReference>
<gene>
    <name evidence="5" type="ORF">MKP09_16470</name>
</gene>
<dbReference type="Gene3D" id="2.60.40.10">
    <property type="entry name" value="Immunoglobulins"/>
    <property type="match status" value="1"/>
</dbReference>
<accession>A0ABS9SLZ2</accession>
<keyword evidence="3" id="KW-0732">Signal</keyword>
<dbReference type="Pfam" id="PF14310">
    <property type="entry name" value="Fn3-like"/>
    <property type="match status" value="1"/>
</dbReference>
<evidence type="ECO:0000256" key="2">
    <source>
        <dbReference type="ARBA" id="ARBA00022801"/>
    </source>
</evidence>
<dbReference type="InterPro" id="IPR002772">
    <property type="entry name" value="Glyco_hydro_3_C"/>
</dbReference>
<evidence type="ECO:0000256" key="3">
    <source>
        <dbReference type="SAM" id="SignalP"/>
    </source>
</evidence>
<dbReference type="RefSeq" id="WP_240831264.1">
    <property type="nucleotide sequence ID" value="NZ_JAKWBL010000003.1"/>
</dbReference>
<sequence>MRVIYFWSYFFLPIILLSFTATAQQPLYKDKTQPIEKRVADLLQQMTPEEKFWQLFMIPGDLDGTKPGQYKNGIFGFQVSAKAKGDAAGQLLSYNTNEDALLVIKKINNIQKYFVEETRLGIPIIAFDEALHGLVRSQATAFPQAIGLAATWDAKLVHRVASDIANQVKARGIRQILSPVVNIASDVRWGRTEETYGEDPFLVSAMGVAFISAFEKKGIITTPKHFVANVGDGGRDSYPIHLNERFLNEIHFPPFIDAIKKAGARSIMTAYNSVDGTAASSNKWLLIDQLKKKWGFDGFVISDANAVGGETVLHHTAKDYQESGAHAINGGLDVIFQTDYEHHKLFMPAFLNGQIDKERIDDAVSRVLRAKFELGLFENPYIPETSEEDKLLQQGKATALEAAKASFVLLKNTNNTLPLSKNIKSIAVFGSDAVEARLGGYSGQGNKKRSILDGLKEKLGEKRVHYAEGAGRYDSSYKIIESKYLSADSKQGLKAEYFTGRDMTKSPAVTRTDKTIDFSWTLYAPDAKLDRDFYSARWTGVLTPATSGIYKIGLEGNDGYRLYINDKLVIGNWQKLSYQTLLKDYRFEANKKYNIKIEFYETNGNGTIKFVWNEGKPDRTQQKIEAAAALARKADAAIVVAGITEGEFLDRAMLSLPGHQEALINAIAATGKPVIVLFVGGSAITMNNWKDKVAAIGHTWYGGEESGRAVADILFGDYNPAGRLPITFPVHEAQLPLVYNHKPTGRGDDYNNLSGQPLFPFGYGLSYTNFEYSNLHLDKKAIATTDSTTLSFTIKNIGNRDGDEVVQLYIHDELASVVRPVMELKGFQRIHLKAGESKTIHFKITPELLSMLDKNLKTVIEPGTFRIMIGASSKDIRLKEVLTVKP</sequence>
<dbReference type="SMART" id="SM00758">
    <property type="entry name" value="PA14"/>
    <property type="match status" value="1"/>
</dbReference>
<comment type="similarity">
    <text evidence="1">Belongs to the glycosyl hydrolase 3 family.</text>
</comment>
<keyword evidence="6" id="KW-1185">Reference proteome</keyword>
<dbReference type="Pfam" id="PF01915">
    <property type="entry name" value="Glyco_hydro_3_C"/>
    <property type="match status" value="1"/>
</dbReference>
<feature type="chain" id="PRO_5045838050" evidence="3">
    <location>
        <begin position="24"/>
        <end position="886"/>
    </location>
</feature>
<dbReference type="InterPro" id="IPR037524">
    <property type="entry name" value="PA14/GLEYA"/>
</dbReference>
<dbReference type="GO" id="GO:0016787">
    <property type="term" value="F:hydrolase activity"/>
    <property type="evidence" value="ECO:0007669"/>
    <property type="project" value="UniProtKB-KW"/>
</dbReference>
<dbReference type="InterPro" id="IPR026891">
    <property type="entry name" value="Fn3-like"/>
</dbReference>
<evidence type="ECO:0000313" key="5">
    <source>
        <dbReference type="EMBL" id="MCH5599392.1"/>
    </source>
</evidence>
<dbReference type="Gene3D" id="3.20.20.300">
    <property type="entry name" value="Glycoside hydrolase, family 3, N-terminal domain"/>
    <property type="match status" value="1"/>
</dbReference>
<dbReference type="InterPro" id="IPR050288">
    <property type="entry name" value="Cellulose_deg_GH3"/>
</dbReference>
<dbReference type="InterPro" id="IPR011658">
    <property type="entry name" value="PA14_dom"/>
</dbReference>
<dbReference type="PANTHER" id="PTHR42715">
    <property type="entry name" value="BETA-GLUCOSIDASE"/>
    <property type="match status" value="1"/>
</dbReference>
<dbReference type="PROSITE" id="PS51820">
    <property type="entry name" value="PA14"/>
    <property type="match status" value="1"/>
</dbReference>
<feature type="domain" description="PA14" evidence="4">
    <location>
        <begin position="488"/>
        <end position="628"/>
    </location>
</feature>
<dbReference type="SMART" id="SM01217">
    <property type="entry name" value="Fn3_like"/>
    <property type="match status" value="1"/>
</dbReference>
<evidence type="ECO:0000259" key="4">
    <source>
        <dbReference type="PROSITE" id="PS51820"/>
    </source>
</evidence>
<evidence type="ECO:0000256" key="1">
    <source>
        <dbReference type="ARBA" id="ARBA00005336"/>
    </source>
</evidence>
<dbReference type="PANTHER" id="PTHR42715:SF10">
    <property type="entry name" value="BETA-GLUCOSIDASE"/>
    <property type="match status" value="1"/>
</dbReference>
<name>A0ABS9SLZ2_9BACT</name>
<dbReference type="Gene3D" id="3.40.50.1700">
    <property type="entry name" value="Glycoside hydrolase family 3 C-terminal domain"/>
    <property type="match status" value="2"/>
</dbReference>
<dbReference type="InterPro" id="IPR036962">
    <property type="entry name" value="Glyco_hydro_3_N_sf"/>
</dbReference>
<feature type="signal peptide" evidence="3">
    <location>
        <begin position="1"/>
        <end position="23"/>
    </location>
</feature>
<organism evidence="5 6">
    <name type="scientific">Niabella ginsengisoli</name>
    <dbReference type="NCBI Taxonomy" id="522298"/>
    <lineage>
        <taxon>Bacteria</taxon>
        <taxon>Pseudomonadati</taxon>
        <taxon>Bacteroidota</taxon>
        <taxon>Chitinophagia</taxon>
        <taxon>Chitinophagales</taxon>
        <taxon>Chitinophagaceae</taxon>
        <taxon>Niabella</taxon>
    </lineage>
</organism>
<dbReference type="Pfam" id="PF07691">
    <property type="entry name" value="PA14"/>
    <property type="match status" value="1"/>
</dbReference>
<dbReference type="SUPFAM" id="SSF51445">
    <property type="entry name" value="(Trans)glycosidases"/>
    <property type="match status" value="1"/>
</dbReference>
<dbReference type="InterPro" id="IPR017853">
    <property type="entry name" value="GH"/>
</dbReference>
<dbReference type="InterPro" id="IPR013783">
    <property type="entry name" value="Ig-like_fold"/>
</dbReference>
<protein>
    <submittedName>
        <fullName evidence="5">Glycoside hydrolase family 3 C-terminal domain-containing protein</fullName>
    </submittedName>
</protein>
<dbReference type="InterPro" id="IPR001764">
    <property type="entry name" value="Glyco_hydro_3_N"/>
</dbReference>
<dbReference type="InterPro" id="IPR036881">
    <property type="entry name" value="Glyco_hydro_3_C_sf"/>
</dbReference>
<dbReference type="PRINTS" id="PR00133">
    <property type="entry name" value="GLHYDRLASE3"/>
</dbReference>
<comment type="caution">
    <text evidence="5">The sequence shown here is derived from an EMBL/GenBank/DDBJ whole genome shotgun (WGS) entry which is preliminary data.</text>
</comment>
<dbReference type="EMBL" id="JAKWBL010000003">
    <property type="protein sequence ID" value="MCH5599392.1"/>
    <property type="molecule type" value="Genomic_DNA"/>
</dbReference>
<dbReference type="Pfam" id="PF00933">
    <property type="entry name" value="Glyco_hydro_3"/>
    <property type="match status" value="1"/>
</dbReference>